<evidence type="ECO:0000313" key="8">
    <source>
        <dbReference type="Proteomes" id="UP000246991"/>
    </source>
</evidence>
<comment type="similarity">
    <text evidence="1">Belongs to the SEC10 family.</text>
</comment>
<dbReference type="OrthoDB" id="125856at2759"/>
<evidence type="ECO:0000313" key="7">
    <source>
        <dbReference type="EMBL" id="PWW74402.1"/>
    </source>
</evidence>
<dbReference type="InterPro" id="IPR048625">
    <property type="entry name" value="Sec10_N"/>
</dbReference>
<proteinExistence type="inferred from homology"/>
<name>A0A317SIZ5_9PEZI</name>
<dbReference type="STRING" id="42249.A0A317SIZ5"/>
<organism evidence="7 8">
    <name type="scientific">Tuber magnatum</name>
    <name type="common">white Piedmont truffle</name>
    <dbReference type="NCBI Taxonomy" id="42249"/>
    <lineage>
        <taxon>Eukaryota</taxon>
        <taxon>Fungi</taxon>
        <taxon>Dikarya</taxon>
        <taxon>Ascomycota</taxon>
        <taxon>Pezizomycotina</taxon>
        <taxon>Pezizomycetes</taxon>
        <taxon>Pezizales</taxon>
        <taxon>Tuberaceae</taxon>
        <taxon>Tuber</taxon>
    </lineage>
</organism>
<evidence type="ECO:0000256" key="1">
    <source>
        <dbReference type="ARBA" id="ARBA00006572"/>
    </source>
</evidence>
<dbReference type="EMBL" id="PYWC01000063">
    <property type="protein sequence ID" value="PWW74402.1"/>
    <property type="molecule type" value="Genomic_DNA"/>
</dbReference>
<keyword evidence="3" id="KW-0268">Exocytosis</keyword>
<dbReference type="InterPro" id="IPR009976">
    <property type="entry name" value="Sec10-like"/>
</dbReference>
<dbReference type="GO" id="GO:0000145">
    <property type="term" value="C:exocyst"/>
    <property type="evidence" value="ECO:0007669"/>
    <property type="project" value="TreeGrafter"/>
</dbReference>
<evidence type="ECO:0000259" key="5">
    <source>
        <dbReference type="Pfam" id="PF07393"/>
    </source>
</evidence>
<comment type="caution">
    <text evidence="7">The sequence shown here is derived from an EMBL/GenBank/DDBJ whole genome shotgun (WGS) entry which is preliminary data.</text>
</comment>
<dbReference type="InterPro" id="IPR048627">
    <property type="entry name" value="Sec10_HB"/>
</dbReference>
<dbReference type="Pfam" id="PF20667">
    <property type="entry name" value="Sec10_N"/>
    <property type="match status" value="1"/>
</dbReference>
<evidence type="ECO:0000256" key="2">
    <source>
        <dbReference type="ARBA" id="ARBA00022448"/>
    </source>
</evidence>
<dbReference type="PANTHER" id="PTHR12100">
    <property type="entry name" value="SEC10"/>
    <property type="match status" value="1"/>
</dbReference>
<protein>
    <submittedName>
        <fullName evidence="7">Exocyst complex component Sec10</fullName>
    </submittedName>
</protein>
<gene>
    <name evidence="7" type="ORF">C7212DRAFT_211938</name>
</gene>
<evidence type="ECO:0000256" key="3">
    <source>
        <dbReference type="ARBA" id="ARBA00022483"/>
    </source>
</evidence>
<evidence type="ECO:0000256" key="4">
    <source>
        <dbReference type="ARBA" id="ARBA00023054"/>
    </source>
</evidence>
<dbReference type="Proteomes" id="UP000246991">
    <property type="component" value="Unassembled WGS sequence"/>
</dbReference>
<accession>A0A317SIZ5</accession>
<keyword evidence="2" id="KW-0813">Transport</keyword>
<dbReference type="Pfam" id="PF07393">
    <property type="entry name" value="Sec10_HB"/>
    <property type="match status" value="1"/>
</dbReference>
<sequence>MTNISENSRSIYPKAPVFSLSTFSSKDFIVKDFIEELTESSIHVNRRSGTGNSNAFDPKPYIRNFEGALGRLKDLDETLSMRESELKEGVRRAEIDHTRTLERLGLKFNTTLSEFQRLDTSITDGGGMAVRIGGQLEQLDKQRQRAEDAKFLIQCYTEFSRGDTGRLESLRRTGRIDDSIRCAVVSRQLSMVVRRSEGHRTNNRTKQLIEAFSETLEQDLLKQFDDAYRKFNIDAMKGCAKVLHDFNGGNSVISNFLNQMDFFIATGKINAGEVVIDPDMYEKLSDPDGTPPGLEPSLMALVNEIRDVMKVESQTIKEVFPFPEQVLGTFLQRVFQQSLQQRLEMVLEKTSTLSHLAFLRTLQASRGCVTALADNLKSHGLTEHPGTLSSTTTVLIDQNIEELFVPYLQDRGYIEKEKESLEQLYAGLLLKFNMFHEQRKKEQNLGVLDRLKKSRERAIEKVLDSDLGKSQSDALSRIIGLDRTKSGKGGHLSDVILANSDGQLNVEFAKRMLKWLAEGVGRSLELSTPADTPKDVSALLNILIDHMRTTYLDTALDAYSAQETAEQQTKGEPDLTYFLEMKPATTIMHLMFSFVNTALIPLSQTSLTTRREMGKLTNTTLMSLEQKINNVIQRTIDVVLAYIAVLLAKQKKQDFRPKDDDVSLTTLQTPTCLAVCAFLQKVAEILNESLDGANLESFLSEIGSGFRGLLLDHLKKYQVNQAGGIMLSKDIARYQDVVNKWGVVTINESFELLVEIGNLFVVGPAAVKDRMRDGVLSRVRPHLLKPYLVRRDDFTAAGIEKMVSYNTPNHLLIANKPQLVSE</sequence>
<dbReference type="AlphaFoldDB" id="A0A317SIZ5"/>
<dbReference type="GO" id="GO:0006893">
    <property type="term" value="P:Golgi to plasma membrane transport"/>
    <property type="evidence" value="ECO:0007669"/>
    <property type="project" value="TreeGrafter"/>
</dbReference>
<keyword evidence="8" id="KW-1185">Reference proteome</keyword>
<evidence type="ECO:0000259" key="6">
    <source>
        <dbReference type="Pfam" id="PF20667"/>
    </source>
</evidence>
<reference evidence="7 8" key="1">
    <citation type="submission" date="2018-03" db="EMBL/GenBank/DDBJ databases">
        <title>Genomes of Pezizomycetes fungi and the evolution of truffles.</title>
        <authorList>
            <person name="Murat C."/>
            <person name="Payen T."/>
            <person name="Noel B."/>
            <person name="Kuo A."/>
            <person name="Martin F.M."/>
        </authorList>
    </citation>
    <scope>NUCLEOTIDE SEQUENCE [LARGE SCALE GENOMIC DNA]</scope>
    <source>
        <strain evidence="7">091103-1</strain>
    </source>
</reference>
<dbReference type="PANTHER" id="PTHR12100:SF0">
    <property type="entry name" value="EXOCYST COMPLEX COMPONENT 5"/>
    <property type="match status" value="1"/>
</dbReference>
<feature type="domain" description="Exocyst complex component Sec10-like alpha-helical bundle" evidence="5">
    <location>
        <begin position="181"/>
        <end position="801"/>
    </location>
</feature>
<dbReference type="GO" id="GO:0006887">
    <property type="term" value="P:exocytosis"/>
    <property type="evidence" value="ECO:0007669"/>
    <property type="project" value="UniProtKB-KW"/>
</dbReference>
<feature type="domain" description="Exocyst complex component Sec10 N-terminal" evidence="6">
    <location>
        <begin position="58"/>
        <end position="171"/>
    </location>
</feature>
<keyword evidence="4" id="KW-0175">Coiled coil</keyword>